<evidence type="ECO:0000256" key="3">
    <source>
        <dbReference type="ARBA" id="ARBA00022723"/>
    </source>
</evidence>
<dbReference type="Pfam" id="PF13465">
    <property type="entry name" value="zf-H2C2_2"/>
    <property type="match status" value="1"/>
</dbReference>
<dbReference type="InterPro" id="IPR036236">
    <property type="entry name" value="Znf_C2H2_sf"/>
</dbReference>
<evidence type="ECO:0000256" key="11">
    <source>
        <dbReference type="PROSITE-ProRule" id="PRU00042"/>
    </source>
</evidence>
<keyword evidence="9" id="KW-0804">Transcription</keyword>
<evidence type="ECO:0000259" key="13">
    <source>
        <dbReference type="PROSITE" id="PS50157"/>
    </source>
</evidence>
<dbReference type="GO" id="GO:0000981">
    <property type="term" value="F:DNA-binding transcription factor activity, RNA polymerase II-specific"/>
    <property type="evidence" value="ECO:0007669"/>
    <property type="project" value="TreeGrafter"/>
</dbReference>
<keyword evidence="7" id="KW-0805">Transcription regulation</keyword>
<feature type="domain" description="C2H2-type" evidence="13">
    <location>
        <begin position="315"/>
        <end position="342"/>
    </location>
</feature>
<feature type="domain" description="C2H2-type" evidence="13">
    <location>
        <begin position="259"/>
        <end position="286"/>
    </location>
</feature>
<evidence type="ECO:0000256" key="9">
    <source>
        <dbReference type="ARBA" id="ARBA00023163"/>
    </source>
</evidence>
<keyword evidence="3" id="KW-0479">Metal-binding</keyword>
<evidence type="ECO:0000256" key="8">
    <source>
        <dbReference type="ARBA" id="ARBA00023125"/>
    </source>
</evidence>
<accession>A0A1A8GIN7</accession>
<protein>
    <recommendedName>
        <fullName evidence="13">C2H2-type domain-containing protein</fullName>
    </recommendedName>
</protein>
<dbReference type="GO" id="GO:0000977">
    <property type="term" value="F:RNA polymerase II transcription regulatory region sequence-specific DNA binding"/>
    <property type="evidence" value="ECO:0007669"/>
    <property type="project" value="TreeGrafter"/>
</dbReference>
<keyword evidence="4" id="KW-0677">Repeat</keyword>
<dbReference type="AlphaFoldDB" id="A0A1A8GIN7"/>
<comment type="similarity">
    <text evidence="2">Belongs to the krueppel C2H2-type zinc-finger protein family.</text>
</comment>
<dbReference type="FunFam" id="3.30.160.60:FF:003287">
    <property type="entry name" value="Zgc:113343"/>
    <property type="match status" value="1"/>
</dbReference>
<feature type="domain" description="C2H2-type" evidence="13">
    <location>
        <begin position="175"/>
        <end position="202"/>
    </location>
</feature>
<organism evidence="14">
    <name type="scientific">Nothobranchius korthausae</name>
    <dbReference type="NCBI Taxonomy" id="1143690"/>
    <lineage>
        <taxon>Eukaryota</taxon>
        <taxon>Metazoa</taxon>
        <taxon>Chordata</taxon>
        <taxon>Craniata</taxon>
        <taxon>Vertebrata</taxon>
        <taxon>Euteleostomi</taxon>
        <taxon>Actinopterygii</taxon>
        <taxon>Neopterygii</taxon>
        <taxon>Teleostei</taxon>
        <taxon>Neoteleostei</taxon>
        <taxon>Acanthomorphata</taxon>
        <taxon>Ovalentaria</taxon>
        <taxon>Atherinomorphae</taxon>
        <taxon>Cyprinodontiformes</taxon>
        <taxon>Nothobranchiidae</taxon>
        <taxon>Nothobranchius</taxon>
    </lineage>
</organism>
<dbReference type="FunFam" id="3.30.160.60:FF:000557">
    <property type="entry name" value="zinc finger and SCAN domain-containing protein 29"/>
    <property type="match status" value="1"/>
</dbReference>
<feature type="domain" description="C2H2-type" evidence="13">
    <location>
        <begin position="231"/>
        <end position="258"/>
    </location>
</feature>
<evidence type="ECO:0000256" key="5">
    <source>
        <dbReference type="ARBA" id="ARBA00022771"/>
    </source>
</evidence>
<dbReference type="PROSITE" id="PS50157">
    <property type="entry name" value="ZINC_FINGER_C2H2_2"/>
    <property type="match status" value="7"/>
</dbReference>
<dbReference type="EMBL" id="HAEC01003583">
    <property type="protein sequence ID" value="SBQ71660.1"/>
    <property type="molecule type" value="Transcribed_RNA"/>
</dbReference>
<evidence type="ECO:0000313" key="14">
    <source>
        <dbReference type="EMBL" id="SBQ71660.1"/>
    </source>
</evidence>
<reference evidence="14" key="1">
    <citation type="submission" date="2016-05" db="EMBL/GenBank/DDBJ databases">
        <authorList>
            <person name="Lavstsen T."/>
            <person name="Jespersen J.S."/>
        </authorList>
    </citation>
    <scope>NUCLEOTIDE SEQUENCE</scope>
    <source>
        <tissue evidence="14">Brain</tissue>
    </source>
</reference>
<evidence type="ECO:0000256" key="12">
    <source>
        <dbReference type="SAM" id="MobiDB-lite"/>
    </source>
</evidence>
<comment type="subcellular location">
    <subcellularLocation>
        <location evidence="1">Nucleus</location>
    </subcellularLocation>
</comment>
<dbReference type="SMART" id="SM00355">
    <property type="entry name" value="ZnF_C2H2"/>
    <property type="match status" value="7"/>
</dbReference>
<reference evidence="14" key="2">
    <citation type="submission" date="2016-06" db="EMBL/GenBank/DDBJ databases">
        <title>The genome of a short-lived fish provides insights into sex chromosome evolution and the genetic control of aging.</title>
        <authorList>
            <person name="Reichwald K."/>
            <person name="Felder M."/>
            <person name="Petzold A."/>
            <person name="Koch P."/>
            <person name="Groth M."/>
            <person name="Platzer M."/>
        </authorList>
    </citation>
    <scope>NUCLEOTIDE SEQUENCE</scope>
    <source>
        <tissue evidence="14">Brain</tissue>
    </source>
</reference>
<evidence type="ECO:0000256" key="4">
    <source>
        <dbReference type="ARBA" id="ARBA00022737"/>
    </source>
</evidence>
<dbReference type="GO" id="GO:0008270">
    <property type="term" value="F:zinc ion binding"/>
    <property type="evidence" value="ECO:0007669"/>
    <property type="project" value="UniProtKB-KW"/>
</dbReference>
<proteinExistence type="inferred from homology"/>
<gene>
    <name evidence="14" type="primary">Nfu_g_1_018138</name>
</gene>
<evidence type="ECO:0000256" key="10">
    <source>
        <dbReference type="ARBA" id="ARBA00023242"/>
    </source>
</evidence>
<dbReference type="PANTHER" id="PTHR24409:SF295">
    <property type="entry name" value="AZ2-RELATED"/>
    <property type="match status" value="1"/>
</dbReference>
<sequence length="345" mass="39470">MEAWSGQQNPEPLNIKEEEEELWDIVEKDKLNGRKETNASRFSFTAVPLKCENDYQKPLCSQFHLQQVDDGDLPASSSADQLKAAAGEEDHGAAENSWNLDLNPHREESNSSLTEVSENDAEDDNMDNPELQLNYLEKRVLSCRKSFSCDDCGKTFSRSSDLKAHTRTHTGEKPFGCEVCGRRFNLKTHLNAHVRIHTGEKPFPCGVCGQKFRHKNYLNGHMRSHTGEKPFSCDVCAQSFRHKTNLNTHMRIHSGEKPYPCDVCGRRFNQKTNLNTHLRIHTGRKEFDCVFCGLRFNQKINLNTHMRVHTGQKPFPCDVCGQKYSRKTHLNNHMKIHTDEKTAGQ</sequence>
<feature type="domain" description="C2H2-type" evidence="13">
    <location>
        <begin position="147"/>
        <end position="174"/>
    </location>
</feature>
<evidence type="ECO:0000256" key="1">
    <source>
        <dbReference type="ARBA" id="ARBA00004123"/>
    </source>
</evidence>
<dbReference type="Gene3D" id="3.30.160.60">
    <property type="entry name" value="Classic Zinc Finger"/>
    <property type="match status" value="7"/>
</dbReference>
<feature type="domain" description="C2H2-type" evidence="13">
    <location>
        <begin position="287"/>
        <end position="314"/>
    </location>
</feature>
<keyword evidence="8" id="KW-0238">DNA-binding</keyword>
<feature type="domain" description="C2H2-type" evidence="13">
    <location>
        <begin position="203"/>
        <end position="230"/>
    </location>
</feature>
<dbReference type="GO" id="GO:0005634">
    <property type="term" value="C:nucleus"/>
    <property type="evidence" value="ECO:0007669"/>
    <property type="project" value="UniProtKB-SubCell"/>
</dbReference>
<dbReference type="FunFam" id="3.30.160.60:FF:000839">
    <property type="entry name" value="Zinc finger protein 691"/>
    <property type="match status" value="1"/>
</dbReference>
<name>A0A1A8GIN7_9TELE</name>
<feature type="region of interest" description="Disordered" evidence="12">
    <location>
        <begin position="71"/>
        <end position="126"/>
    </location>
</feature>
<keyword evidence="10" id="KW-0539">Nucleus</keyword>
<evidence type="ECO:0000256" key="6">
    <source>
        <dbReference type="ARBA" id="ARBA00022833"/>
    </source>
</evidence>
<evidence type="ECO:0000256" key="2">
    <source>
        <dbReference type="ARBA" id="ARBA00006991"/>
    </source>
</evidence>
<keyword evidence="5 11" id="KW-0863">Zinc-finger</keyword>
<dbReference type="SUPFAM" id="SSF57667">
    <property type="entry name" value="beta-beta-alpha zinc fingers"/>
    <property type="match status" value="4"/>
</dbReference>
<dbReference type="Pfam" id="PF00096">
    <property type="entry name" value="zf-C2H2"/>
    <property type="match status" value="5"/>
</dbReference>
<feature type="compositionally biased region" description="Acidic residues" evidence="12">
    <location>
        <begin position="117"/>
        <end position="126"/>
    </location>
</feature>
<dbReference type="FunFam" id="3.30.160.60:FF:001506">
    <property type="entry name" value="Zinc finger protein"/>
    <property type="match status" value="1"/>
</dbReference>
<dbReference type="InterPro" id="IPR013087">
    <property type="entry name" value="Znf_C2H2_type"/>
</dbReference>
<dbReference type="FunFam" id="3.30.160.60:FF:000478">
    <property type="entry name" value="Zinc finger protein 133"/>
    <property type="match status" value="1"/>
</dbReference>
<keyword evidence="6" id="KW-0862">Zinc</keyword>
<dbReference type="PROSITE" id="PS00028">
    <property type="entry name" value="ZINC_FINGER_C2H2_1"/>
    <property type="match status" value="7"/>
</dbReference>
<evidence type="ECO:0000256" key="7">
    <source>
        <dbReference type="ARBA" id="ARBA00023015"/>
    </source>
</evidence>
<dbReference type="FunFam" id="3.30.160.60:FF:000446">
    <property type="entry name" value="Zinc finger protein"/>
    <property type="match status" value="1"/>
</dbReference>
<dbReference type="FunFam" id="3.30.160.60:FF:000145">
    <property type="entry name" value="Zinc finger protein 574"/>
    <property type="match status" value="1"/>
</dbReference>
<dbReference type="PANTHER" id="PTHR24409">
    <property type="entry name" value="ZINC FINGER PROTEIN 142"/>
    <property type="match status" value="1"/>
</dbReference>